<feature type="transmembrane region" description="Helical" evidence="3">
    <location>
        <begin position="578"/>
        <end position="605"/>
    </location>
</feature>
<evidence type="ECO:0000256" key="3">
    <source>
        <dbReference type="SAM" id="Phobius"/>
    </source>
</evidence>
<feature type="transmembrane region" description="Helical" evidence="3">
    <location>
        <begin position="483"/>
        <end position="507"/>
    </location>
</feature>
<feature type="domain" description="SSD" evidence="4">
    <location>
        <begin position="482"/>
        <end position="607"/>
    </location>
</feature>
<protein>
    <recommendedName>
        <fullName evidence="4">SSD domain-containing protein</fullName>
    </recommendedName>
</protein>
<feature type="transmembrane region" description="Helical" evidence="3">
    <location>
        <begin position="945"/>
        <end position="966"/>
    </location>
</feature>
<evidence type="ECO:0000259" key="4">
    <source>
        <dbReference type="PROSITE" id="PS50156"/>
    </source>
</evidence>
<dbReference type="PANTHER" id="PTHR10796">
    <property type="entry name" value="PATCHED-RELATED"/>
    <property type="match status" value="1"/>
</dbReference>
<name>A0AAN8ZWV8_HALRR</name>
<dbReference type="SUPFAM" id="SSF82866">
    <property type="entry name" value="Multidrug efflux transporter AcrB transmembrane domain"/>
    <property type="match status" value="2"/>
</dbReference>
<feature type="transmembrane region" description="Helical" evidence="3">
    <location>
        <begin position="636"/>
        <end position="663"/>
    </location>
</feature>
<evidence type="ECO:0000313" key="6">
    <source>
        <dbReference type="Proteomes" id="UP001381693"/>
    </source>
</evidence>
<comment type="caution">
    <text evidence="5">The sequence shown here is derived from an EMBL/GenBank/DDBJ whole genome shotgun (WGS) entry which is preliminary data.</text>
</comment>
<dbReference type="PANTHER" id="PTHR10796:SF130">
    <property type="entry name" value="PATCHED DOMAIN-CONTAINING PROTEIN 3-LIKE PROTEIN"/>
    <property type="match status" value="1"/>
</dbReference>
<feature type="transmembrane region" description="Helical" evidence="3">
    <location>
        <begin position="553"/>
        <end position="572"/>
    </location>
</feature>
<evidence type="ECO:0000256" key="1">
    <source>
        <dbReference type="ARBA" id="ARBA00005585"/>
    </source>
</evidence>
<dbReference type="GO" id="GO:0016020">
    <property type="term" value="C:membrane"/>
    <property type="evidence" value="ECO:0007669"/>
    <property type="project" value="TreeGrafter"/>
</dbReference>
<organism evidence="5 6">
    <name type="scientific">Halocaridina rubra</name>
    <name type="common">Hawaiian red shrimp</name>
    <dbReference type="NCBI Taxonomy" id="373956"/>
    <lineage>
        <taxon>Eukaryota</taxon>
        <taxon>Metazoa</taxon>
        <taxon>Ecdysozoa</taxon>
        <taxon>Arthropoda</taxon>
        <taxon>Crustacea</taxon>
        <taxon>Multicrustacea</taxon>
        <taxon>Malacostraca</taxon>
        <taxon>Eumalacostraca</taxon>
        <taxon>Eucarida</taxon>
        <taxon>Decapoda</taxon>
        <taxon>Pleocyemata</taxon>
        <taxon>Caridea</taxon>
        <taxon>Atyoidea</taxon>
        <taxon>Atyidae</taxon>
        <taxon>Halocaridina</taxon>
    </lineage>
</organism>
<feature type="transmembrane region" description="Helical" evidence="3">
    <location>
        <begin position="880"/>
        <end position="900"/>
    </location>
</feature>
<keyword evidence="3" id="KW-0472">Membrane</keyword>
<keyword evidence="3" id="KW-1133">Transmembrane helix</keyword>
<accession>A0AAN8ZWV8</accession>
<feature type="transmembrane region" description="Helical" evidence="3">
    <location>
        <begin position="912"/>
        <end position="933"/>
    </location>
</feature>
<feature type="transmembrane region" description="Helical" evidence="3">
    <location>
        <begin position="98"/>
        <end position="118"/>
    </location>
</feature>
<feature type="transmembrane region" description="Helical" evidence="3">
    <location>
        <begin position="458"/>
        <end position="476"/>
    </location>
</feature>
<keyword evidence="6" id="KW-1185">Reference proteome</keyword>
<dbReference type="AlphaFoldDB" id="A0AAN8ZWV8"/>
<proteinExistence type="inferred from homology"/>
<dbReference type="InterPro" id="IPR053958">
    <property type="entry name" value="HMGCR/SNAP/NPC1-like_SSD"/>
</dbReference>
<feature type="region of interest" description="Disordered" evidence="2">
    <location>
        <begin position="24"/>
        <end position="43"/>
    </location>
</feature>
<dbReference type="Gene3D" id="1.20.1640.10">
    <property type="entry name" value="Multidrug efflux transporter AcrB transmembrane domain"/>
    <property type="match status" value="2"/>
</dbReference>
<gene>
    <name evidence="5" type="ORF">SK128_026715</name>
</gene>
<dbReference type="Proteomes" id="UP001381693">
    <property type="component" value="Unassembled WGS sequence"/>
</dbReference>
<evidence type="ECO:0000313" key="5">
    <source>
        <dbReference type="EMBL" id="KAK6996580.1"/>
    </source>
</evidence>
<sequence>MKPCSISNLQELIKTIRVKKATKKQEKCANDNGGGGDENNERKMQNSCMNTSMEEGGSADNKNSKNRSSCLHRVSMQLVGLIEEGCSLWGGAVATHPVRVILVFLLTVLACALGLFNLHSELRPYKLWIPQDSDFTKVNEWRTKHFPNKFRRHVIMWEAKQNILTAKAIQKIWHLHQRISQISVKVGNEVITWNDICTRVPSLLSNETLSTDTKSDENTDYYDYNITYMPFSWMNEDSTNYSTSHWKNEFSTFSRRANDTDYLYDYDYEDMWGTRSPIASNLTEAEERLVNAVSEEVLQTVREDYSLIFTRSTYCKLLEERPNLCYETSLLEVWGYNDDIIMNLTDEKVLQDVNEAFMSNVYGYPTEFVKYLGGIQKDTDGKITAALATLHTWTTEIAVNKTTVVDLGTGDEVDEGGMAWEREFVREVRSLTIPGIMPHVHAAHSFGAVSAATIMGDIKWVLCGWAALIFYVMATLGRPLPAIAGLICVAASTAAAYGLCSAIGVPYGPINSVLPVLLVGLGVDDMYVIVAAWEASSGSISLRERAKKTLKHAGVAVTVTSLTDAVAFLVGATTQVPALRWFCIYAAVGVTAVYCLQGSVFVAALSADQHFRDSRKCGCCIATAKKNQFLGWVMGYYAQIAVLPVTQVLVLLSALSLLGAGIWGTISLRQEFSPIWFLPRSSYLYQWFVSMDAHFPGDGERGTVYFSNVSLPEELPTLRNLAASLKASPYVSKVDAWFSVLDVYMHEDPQYEGLNVTKEILHDILGVFLNSKSGAQYRGHFIFNGDLSCNEPAPPFSVFKVEFQYARLDSRSDQQAAMVNVRQVVSAANLTGYHAAWAHAYSQWETDSTLGPELWRNLGVVVLVVAIMSLLLLAAARAAFLVLFSVLATLIDVAALMHIWGLTVDTVSCIALVLAIGLCIDYAAHVAHAFLVVEGSKRDRTQAAIASVGPAVLHGGFSTLLAFVMLSPSDSHLFLSFFKIFTGVSIFGLFHGLVLLPVLLSLIGPEPYPAVSEHRPSVTETSEVHKDFDNSMPPSVSRIVASKFKEPLNLNCNRQLQKQDTLNYNNKQLYQQYYIEPNQMQDYQPGLQRHPAVQKIKQTCQISRTSRFRNNDIIRIYVTGNQKNTVS</sequence>
<dbReference type="PROSITE" id="PS50156">
    <property type="entry name" value="SSD"/>
    <property type="match status" value="1"/>
</dbReference>
<comment type="similarity">
    <text evidence="1">Belongs to the patched family.</text>
</comment>
<dbReference type="Pfam" id="PF12349">
    <property type="entry name" value="Sterol-sensing"/>
    <property type="match status" value="1"/>
</dbReference>
<evidence type="ECO:0000256" key="2">
    <source>
        <dbReference type="SAM" id="MobiDB-lite"/>
    </source>
</evidence>
<feature type="transmembrane region" description="Helical" evidence="3">
    <location>
        <begin position="978"/>
        <end position="1003"/>
    </location>
</feature>
<feature type="transmembrane region" description="Helical" evidence="3">
    <location>
        <begin position="513"/>
        <end position="533"/>
    </location>
</feature>
<dbReference type="InterPro" id="IPR000731">
    <property type="entry name" value="SSD"/>
</dbReference>
<dbReference type="EMBL" id="JAXCGZ010024184">
    <property type="protein sequence ID" value="KAK6996580.1"/>
    <property type="molecule type" value="Genomic_DNA"/>
</dbReference>
<keyword evidence="3" id="KW-0812">Transmembrane</keyword>
<reference evidence="5 6" key="1">
    <citation type="submission" date="2023-11" db="EMBL/GenBank/DDBJ databases">
        <title>Halocaridina rubra genome assembly.</title>
        <authorList>
            <person name="Smith C."/>
        </authorList>
    </citation>
    <scope>NUCLEOTIDE SEQUENCE [LARGE SCALE GENOMIC DNA]</scope>
    <source>
        <strain evidence="5">EP-1</strain>
        <tissue evidence="5">Whole</tissue>
    </source>
</reference>
<feature type="transmembrane region" description="Helical" evidence="3">
    <location>
        <begin position="854"/>
        <end position="873"/>
    </location>
</feature>
<dbReference type="InterPro" id="IPR051697">
    <property type="entry name" value="Patched_domain-protein"/>
</dbReference>